<evidence type="ECO:0000313" key="9">
    <source>
        <dbReference type="EMBL" id="CCH30776.1"/>
    </source>
</evidence>
<dbReference type="GO" id="GO:0004197">
    <property type="term" value="F:cysteine-type endopeptidase activity"/>
    <property type="evidence" value="ECO:0007669"/>
    <property type="project" value="InterPro"/>
</dbReference>
<dbReference type="Gene3D" id="3.90.640.10">
    <property type="entry name" value="Actin, Chain A, domain 4"/>
    <property type="match status" value="1"/>
</dbReference>
<dbReference type="InterPro" id="IPR011600">
    <property type="entry name" value="Pept_C14_caspase"/>
</dbReference>
<keyword evidence="4" id="KW-0067">ATP-binding</keyword>
<feature type="region of interest" description="Disordered" evidence="7">
    <location>
        <begin position="1"/>
        <end position="48"/>
    </location>
</feature>
<dbReference type="eggNOG" id="COG0443">
    <property type="taxonomic scope" value="Bacteria"/>
</dbReference>
<evidence type="ECO:0000259" key="8">
    <source>
        <dbReference type="Pfam" id="PF00656"/>
    </source>
</evidence>
<evidence type="ECO:0000313" key="10">
    <source>
        <dbReference type="Proteomes" id="UP000006281"/>
    </source>
</evidence>
<dbReference type="KEGG" id="sesp:BN6_34780"/>
<dbReference type="STRING" id="1179773.BN6_34780"/>
<evidence type="ECO:0000256" key="6">
    <source>
        <dbReference type="ARBA" id="ARBA00023186"/>
    </source>
</evidence>
<dbReference type="FunFam" id="3.30.420.40:FF:000071">
    <property type="entry name" value="Molecular chaperone DnaK"/>
    <property type="match status" value="1"/>
</dbReference>
<keyword evidence="10" id="KW-1185">Reference proteome</keyword>
<dbReference type="PROSITE" id="PS01036">
    <property type="entry name" value="HSP70_3"/>
    <property type="match status" value="1"/>
</dbReference>
<proteinExistence type="inferred from homology"/>
<dbReference type="Gene3D" id="3.30.420.40">
    <property type="match status" value="2"/>
</dbReference>
<keyword evidence="5" id="KW-0346">Stress response</keyword>
<dbReference type="AlphaFoldDB" id="K0JXF3"/>
<dbReference type="InterPro" id="IPR018247">
    <property type="entry name" value="EF_Hand_1_Ca_BS"/>
</dbReference>
<dbReference type="PROSITE" id="PS00018">
    <property type="entry name" value="EF_HAND_1"/>
    <property type="match status" value="1"/>
</dbReference>
<dbReference type="PANTHER" id="PTHR19375">
    <property type="entry name" value="HEAT SHOCK PROTEIN 70KDA"/>
    <property type="match status" value="1"/>
</dbReference>
<dbReference type="SUPFAM" id="SSF52129">
    <property type="entry name" value="Caspase-like"/>
    <property type="match status" value="1"/>
</dbReference>
<feature type="compositionally biased region" description="Basic residues" evidence="7">
    <location>
        <begin position="1"/>
        <end position="14"/>
    </location>
</feature>
<evidence type="ECO:0000256" key="5">
    <source>
        <dbReference type="ARBA" id="ARBA00023016"/>
    </source>
</evidence>
<feature type="domain" description="Peptidase C14 caspase" evidence="8">
    <location>
        <begin position="49"/>
        <end position="292"/>
    </location>
</feature>
<dbReference type="eggNOG" id="COG4249">
    <property type="taxonomic scope" value="Bacteria"/>
</dbReference>
<protein>
    <recommendedName>
        <fullName evidence="8">Peptidase C14 caspase domain-containing protein</fullName>
    </recommendedName>
</protein>
<keyword evidence="2" id="KW-0597">Phosphoprotein</keyword>
<dbReference type="InterPro" id="IPR018181">
    <property type="entry name" value="Heat_shock_70_CS"/>
</dbReference>
<dbReference type="InterPro" id="IPR043129">
    <property type="entry name" value="ATPase_NBD"/>
</dbReference>
<name>K0JXF3_SACES</name>
<dbReference type="GO" id="GO:0140662">
    <property type="term" value="F:ATP-dependent protein folding chaperone"/>
    <property type="evidence" value="ECO:0007669"/>
    <property type="project" value="InterPro"/>
</dbReference>
<dbReference type="GO" id="GO:0006508">
    <property type="term" value="P:proteolysis"/>
    <property type="evidence" value="ECO:0007669"/>
    <property type="project" value="InterPro"/>
</dbReference>
<dbReference type="Gene3D" id="2.60.34.10">
    <property type="entry name" value="Substrate Binding Domain Of DNAk, Chain A, domain 1"/>
    <property type="match status" value="1"/>
</dbReference>
<feature type="region of interest" description="Disordered" evidence="7">
    <location>
        <begin position="912"/>
        <end position="939"/>
    </location>
</feature>
<evidence type="ECO:0000256" key="7">
    <source>
        <dbReference type="SAM" id="MobiDB-lite"/>
    </source>
</evidence>
<dbReference type="InterPro" id="IPR013126">
    <property type="entry name" value="Hsp_70_fam"/>
</dbReference>
<dbReference type="PROSITE" id="PS00329">
    <property type="entry name" value="HSP70_2"/>
    <property type="match status" value="1"/>
</dbReference>
<evidence type="ECO:0000256" key="3">
    <source>
        <dbReference type="ARBA" id="ARBA00022741"/>
    </source>
</evidence>
<accession>K0JXF3</accession>
<dbReference type="GO" id="GO:0005524">
    <property type="term" value="F:ATP binding"/>
    <property type="evidence" value="ECO:0007669"/>
    <property type="project" value="UniProtKB-KW"/>
</dbReference>
<organism evidence="9 10">
    <name type="scientific">Saccharothrix espanaensis (strain ATCC 51144 / DSM 44229 / JCM 9112 / NBRC 15066 / NRRL 15764)</name>
    <dbReference type="NCBI Taxonomy" id="1179773"/>
    <lineage>
        <taxon>Bacteria</taxon>
        <taxon>Bacillati</taxon>
        <taxon>Actinomycetota</taxon>
        <taxon>Actinomycetes</taxon>
        <taxon>Pseudonocardiales</taxon>
        <taxon>Pseudonocardiaceae</taxon>
        <taxon>Saccharothrix</taxon>
    </lineage>
</organism>
<dbReference type="OrthoDB" id="3649884at2"/>
<dbReference type="Pfam" id="PF00012">
    <property type="entry name" value="HSP70"/>
    <property type="match status" value="2"/>
</dbReference>
<dbReference type="SUPFAM" id="SSF53067">
    <property type="entry name" value="Actin-like ATPase domain"/>
    <property type="match status" value="2"/>
</dbReference>
<dbReference type="EMBL" id="HE804045">
    <property type="protein sequence ID" value="CCH30776.1"/>
    <property type="molecule type" value="Genomic_DNA"/>
</dbReference>
<feature type="compositionally biased region" description="Polar residues" evidence="7">
    <location>
        <begin position="817"/>
        <end position="828"/>
    </location>
</feature>
<dbReference type="HOGENOM" id="CLU_277850_0_0_11"/>
<dbReference type="PATRIC" id="fig|1179773.3.peg.3481"/>
<evidence type="ECO:0000256" key="2">
    <source>
        <dbReference type="ARBA" id="ARBA00022553"/>
    </source>
</evidence>
<comment type="similarity">
    <text evidence="1">Belongs to the heat shock protein 70 family.</text>
</comment>
<sequence length="1140" mass="121676">MVRPQRGQRGRGHDRRAPPGADQRHRRAAGRAGPPLHRPDGRRTLSAPRKRALIVANQVYDDERFTDLPGAAADARDLADVLGSYTVGEFDVRVVAEESARTVRREVERFFAAAARDDLLLLHFSCHGKRNEANRELHFVAKDTESDYLASTGVSAHFVNERIEQSRCRRVVLMLDCCFSGSYVKGMRSRAAKAAARVEVDQHFEGQGKAVITACAALQYAHESTLRSVAPGQPSVFTSTVVEGLRTGAADVDSDGHISVEDLYRYVHHEVRRKVPDQTPELSVDRLSGSFYIGRNIRSLHLGSQHAPMIPVPLHRAVVSAEPWERYGAALGLERLLDDASPRIRDAAREALIPLTRDADDEVATRAKAVWASRIGSRVPLPVTGPGGDREVAPAGRHAVGIDFGTTNSAVAVVGEDGPRVIVNGQESVLTPSVVGFPERGGVDVGIVAGLWAAARPDRTVFAVKRKLGTDWVTTVDGWPYTAENVAAYILDRLRLDAEQQFGTAVDAAVITVPAYYGVAEREALVHAAGMAGLHAQRLINEPTAAALAYGVTTDGERRTVLVVDLGGGTLDVSVLDLAAGSVEVRAASGDNDLGGDDWDGRVADWLLTRFARTCGVAVDDDPRVGQLVRDAAVAAKIALSDQDSTTVNLRYLSSAGGVPRHLVETLTRDEFEELTADLLDRCRSRIEQVLTMAGADTADLHEVVLVGGATRMPAVAALVRRLTGRDPATGVDPDQAIALGAALQAGVLSGDVPEVVLLEVTPLALGVEADGGVVTLIGENTTIPAKRSELFTTTRANQPVAQVRLHQFAPHPTGDDLTSNDLTSNDLAGNDPAGNDTTIAELRLQLHTGPRGEASIEVTVDCDVNGVVHLQVRQLGTKRSVATTVSRSTVLDAAQRSKRPHSAIALRVERPVPRKRRRPRTPRKPAPVPVAPPGTALDVPGTDLALASARAELSANGSRPGHVAELRRNGAALREAGRVEEGLRVGRLAVATASAYVRADPDFPPALLIGSLVELSTTQLHAGLLGEAHKACGMALLVAHEAGPASLGPDIERLPPLLIVMGEAMYARNRRQEATVLVVNALSVLVELSPAEPRRHLAAVVEALALLRHLGVTDLDDVEAALSTWPKLSALKAPDVWTP</sequence>
<keyword evidence="6" id="KW-0143">Chaperone</keyword>
<reference evidence="9 10" key="1">
    <citation type="journal article" date="2012" name="BMC Genomics">
        <title>Complete genome sequence of Saccharothrix espanaensis DSM 44229T and comparison to the other completely sequenced Pseudonocardiaceae.</title>
        <authorList>
            <person name="Strobel T."/>
            <person name="Al-Dilaimi A."/>
            <person name="Blom J."/>
            <person name="Gessner A."/>
            <person name="Kalinowski J."/>
            <person name="Luzhetska M."/>
            <person name="Puhler A."/>
            <person name="Szczepanowski R."/>
            <person name="Bechthold A."/>
            <person name="Ruckert C."/>
        </authorList>
    </citation>
    <scope>NUCLEOTIDE SEQUENCE [LARGE SCALE GENOMIC DNA]</scope>
    <source>
        <strain evidence="10">ATCC 51144 / DSM 44229 / JCM 9112 / NBRC 15066 / NRRL 15764</strain>
    </source>
</reference>
<dbReference type="SUPFAM" id="SSF100920">
    <property type="entry name" value="Heat shock protein 70kD (HSP70), peptide-binding domain"/>
    <property type="match status" value="1"/>
</dbReference>
<evidence type="ECO:0000256" key="1">
    <source>
        <dbReference type="ARBA" id="ARBA00007381"/>
    </source>
</evidence>
<dbReference type="InterPro" id="IPR029047">
    <property type="entry name" value="HSP70_peptide-bd_sf"/>
</dbReference>
<gene>
    <name evidence="9" type="ordered locus">BN6_34780</name>
</gene>
<evidence type="ECO:0000256" key="4">
    <source>
        <dbReference type="ARBA" id="ARBA00022840"/>
    </source>
</evidence>
<keyword evidence="3" id="KW-0547">Nucleotide-binding</keyword>
<dbReference type="InterPro" id="IPR029030">
    <property type="entry name" value="Caspase-like_dom_sf"/>
</dbReference>
<dbReference type="FunFam" id="3.90.640.10:FF:000003">
    <property type="entry name" value="Molecular chaperone DnaK"/>
    <property type="match status" value="1"/>
</dbReference>
<feature type="compositionally biased region" description="Basic residues" evidence="7">
    <location>
        <begin position="914"/>
        <end position="924"/>
    </location>
</feature>
<feature type="region of interest" description="Disordered" evidence="7">
    <location>
        <begin position="809"/>
        <end position="833"/>
    </location>
</feature>
<dbReference type="Proteomes" id="UP000006281">
    <property type="component" value="Chromosome"/>
</dbReference>
<dbReference type="NCBIfam" id="NF047832">
    <property type="entry name" value="caspase_w_EACC1"/>
    <property type="match status" value="1"/>
</dbReference>
<dbReference type="PRINTS" id="PR00301">
    <property type="entry name" value="HEATSHOCK70"/>
</dbReference>
<dbReference type="Pfam" id="PF00656">
    <property type="entry name" value="Peptidase_C14"/>
    <property type="match status" value="1"/>
</dbReference>
<dbReference type="Gene3D" id="3.40.50.1460">
    <property type="match status" value="1"/>
</dbReference>